<dbReference type="OrthoDB" id="9811033at2"/>
<evidence type="ECO:0000259" key="1">
    <source>
        <dbReference type="Pfam" id="PF00550"/>
    </source>
</evidence>
<keyword evidence="4" id="KW-1185">Reference proteome</keyword>
<evidence type="ECO:0000313" key="4">
    <source>
        <dbReference type="Proteomes" id="UP000049828"/>
    </source>
</evidence>
<dbReference type="EMBL" id="CVRS01000064">
    <property type="protein sequence ID" value="CRL36288.1"/>
    <property type="molecule type" value="Genomic_DNA"/>
</dbReference>
<dbReference type="Pfam" id="PF00550">
    <property type="entry name" value="PP-binding"/>
    <property type="match status" value="1"/>
</dbReference>
<reference evidence="4" key="1">
    <citation type="submission" date="2015-05" db="EMBL/GenBank/DDBJ databases">
        <authorList>
            <consortium name="Pathogen Informatics"/>
        </authorList>
    </citation>
    <scope>NUCLEOTIDE SEQUENCE [LARGE SCALE GENOMIC DNA]</scope>
    <source>
        <strain evidence="4">L1-83</strain>
    </source>
</reference>
<sequence>MTREEVYERLNGVFREILDDDSIELHDETVADDVDGWDSFEHINLIVGVEEEFGFKIPMGKVVTMKNVGEMVDIILEMGK</sequence>
<evidence type="ECO:0000313" key="3">
    <source>
        <dbReference type="EMBL" id="RGR68743.1"/>
    </source>
</evidence>
<protein>
    <submittedName>
        <fullName evidence="3">Acyl carrier protein</fullName>
    </submittedName>
</protein>
<proteinExistence type="predicted"/>
<accession>A0A0M6WJE8</accession>
<dbReference type="Proteomes" id="UP000049828">
    <property type="component" value="Unassembled WGS sequence"/>
</dbReference>
<dbReference type="SUPFAM" id="SSF47336">
    <property type="entry name" value="ACP-like"/>
    <property type="match status" value="1"/>
</dbReference>
<dbReference type="AlphaFoldDB" id="A0A0M6WJE8"/>
<reference evidence="2" key="2">
    <citation type="submission" date="2015-05" db="EMBL/GenBank/DDBJ databases">
        <authorList>
            <person name="Wang D.B."/>
            <person name="Wang M."/>
        </authorList>
    </citation>
    <scope>NUCLEOTIDE SEQUENCE [LARGE SCALE GENOMIC DNA]</scope>
    <source>
        <strain evidence="2">L1-83</strain>
    </source>
</reference>
<dbReference type="InterPro" id="IPR009081">
    <property type="entry name" value="PP-bd_ACP"/>
</dbReference>
<dbReference type="EMBL" id="QRUN01000008">
    <property type="protein sequence ID" value="RGR68743.1"/>
    <property type="molecule type" value="Genomic_DNA"/>
</dbReference>
<name>A0A0M6WJE8_9FIRM</name>
<evidence type="ECO:0000313" key="2">
    <source>
        <dbReference type="EMBL" id="CRL36288.1"/>
    </source>
</evidence>
<dbReference type="Proteomes" id="UP000285820">
    <property type="component" value="Unassembled WGS sequence"/>
</dbReference>
<organism evidence="2 4">
    <name type="scientific">Roseburia inulinivorans</name>
    <dbReference type="NCBI Taxonomy" id="360807"/>
    <lineage>
        <taxon>Bacteria</taxon>
        <taxon>Bacillati</taxon>
        <taxon>Bacillota</taxon>
        <taxon>Clostridia</taxon>
        <taxon>Lachnospirales</taxon>
        <taxon>Lachnospiraceae</taxon>
        <taxon>Roseburia</taxon>
    </lineage>
</organism>
<dbReference type="InterPro" id="IPR036736">
    <property type="entry name" value="ACP-like_sf"/>
</dbReference>
<dbReference type="Gene3D" id="1.10.1200.10">
    <property type="entry name" value="ACP-like"/>
    <property type="match status" value="1"/>
</dbReference>
<reference evidence="3 5" key="3">
    <citation type="submission" date="2018-08" db="EMBL/GenBank/DDBJ databases">
        <title>A genome reference for cultivated species of the human gut microbiota.</title>
        <authorList>
            <person name="Zou Y."/>
            <person name="Xue W."/>
            <person name="Luo G."/>
        </authorList>
    </citation>
    <scope>NUCLEOTIDE SEQUENCE [LARGE SCALE GENOMIC DNA]</scope>
    <source>
        <strain evidence="3 5">AF24-4</strain>
    </source>
</reference>
<feature type="domain" description="Carrier" evidence="1">
    <location>
        <begin position="10"/>
        <end position="74"/>
    </location>
</feature>
<gene>
    <name evidence="3" type="ORF">DWY29_07645</name>
    <name evidence="2" type="ORF">RIL183_18891</name>
</gene>
<dbReference type="RefSeq" id="WP_021923214.1">
    <property type="nucleotide sequence ID" value="NZ_CVRS01000064.1"/>
</dbReference>
<evidence type="ECO:0000313" key="5">
    <source>
        <dbReference type="Proteomes" id="UP000285820"/>
    </source>
</evidence>